<keyword evidence="3" id="KW-1185">Reference proteome</keyword>
<dbReference type="EMBL" id="JAZHXI010000012">
    <property type="protein sequence ID" value="KAL2065376.1"/>
    <property type="molecule type" value="Genomic_DNA"/>
</dbReference>
<evidence type="ECO:0000313" key="3">
    <source>
        <dbReference type="Proteomes" id="UP001595075"/>
    </source>
</evidence>
<organism evidence="2 3">
    <name type="scientific">Oculimacula yallundae</name>
    <dbReference type="NCBI Taxonomy" id="86028"/>
    <lineage>
        <taxon>Eukaryota</taxon>
        <taxon>Fungi</taxon>
        <taxon>Dikarya</taxon>
        <taxon>Ascomycota</taxon>
        <taxon>Pezizomycotina</taxon>
        <taxon>Leotiomycetes</taxon>
        <taxon>Helotiales</taxon>
        <taxon>Ploettnerulaceae</taxon>
        <taxon>Oculimacula</taxon>
    </lineage>
</organism>
<accession>A0ABR4C763</accession>
<sequence length="124" mass="13552">MVPTYLKLPYLTLPDLVQYPRPHLSATPPSLSPPRRVAPNPACQPSPAQPSQDPSLSSFSHPIIGPWSSRITIRKPKVIELHRRPSSSTSSSSFLSHPLSLHSFIVLLISGSYKAVPVILPLCN</sequence>
<proteinExistence type="predicted"/>
<comment type="caution">
    <text evidence="2">The sequence shown here is derived from an EMBL/GenBank/DDBJ whole genome shotgun (WGS) entry which is preliminary data.</text>
</comment>
<dbReference type="Proteomes" id="UP001595075">
    <property type="component" value="Unassembled WGS sequence"/>
</dbReference>
<reference evidence="2 3" key="1">
    <citation type="journal article" date="2024" name="Commun. Biol.">
        <title>Comparative genomic analysis of thermophilic fungi reveals convergent evolutionary adaptations and gene losses.</title>
        <authorList>
            <person name="Steindorff A.S."/>
            <person name="Aguilar-Pontes M.V."/>
            <person name="Robinson A.J."/>
            <person name="Andreopoulos B."/>
            <person name="LaButti K."/>
            <person name="Kuo A."/>
            <person name="Mondo S."/>
            <person name="Riley R."/>
            <person name="Otillar R."/>
            <person name="Haridas S."/>
            <person name="Lipzen A."/>
            <person name="Grimwood J."/>
            <person name="Schmutz J."/>
            <person name="Clum A."/>
            <person name="Reid I.D."/>
            <person name="Moisan M.C."/>
            <person name="Butler G."/>
            <person name="Nguyen T.T.M."/>
            <person name="Dewar K."/>
            <person name="Conant G."/>
            <person name="Drula E."/>
            <person name="Henrissat B."/>
            <person name="Hansel C."/>
            <person name="Singer S."/>
            <person name="Hutchinson M.I."/>
            <person name="de Vries R.P."/>
            <person name="Natvig D.O."/>
            <person name="Powell A.J."/>
            <person name="Tsang A."/>
            <person name="Grigoriev I.V."/>
        </authorList>
    </citation>
    <scope>NUCLEOTIDE SEQUENCE [LARGE SCALE GENOMIC DNA]</scope>
    <source>
        <strain evidence="2 3">CBS 494.80</strain>
    </source>
</reference>
<gene>
    <name evidence="2" type="ORF">VTL71DRAFT_3046</name>
</gene>
<evidence type="ECO:0000313" key="2">
    <source>
        <dbReference type="EMBL" id="KAL2065376.1"/>
    </source>
</evidence>
<name>A0ABR4C763_9HELO</name>
<feature type="region of interest" description="Disordered" evidence="1">
    <location>
        <begin position="24"/>
        <end position="62"/>
    </location>
</feature>
<protein>
    <submittedName>
        <fullName evidence="2">Uncharacterized protein</fullName>
    </submittedName>
</protein>
<evidence type="ECO:0000256" key="1">
    <source>
        <dbReference type="SAM" id="MobiDB-lite"/>
    </source>
</evidence>
<feature type="compositionally biased region" description="Low complexity" evidence="1">
    <location>
        <begin position="49"/>
        <end position="58"/>
    </location>
</feature>